<evidence type="ECO:0000256" key="8">
    <source>
        <dbReference type="ARBA" id="ARBA00023239"/>
    </source>
</evidence>
<comment type="function">
    <text evidence="13">Involved in the recovery of exogenous heme iron. Extracts iron from heme while preserving the protoporphyrin ring intact.</text>
</comment>
<evidence type="ECO:0000256" key="10">
    <source>
        <dbReference type="ARBA" id="ARBA00033771"/>
    </source>
</evidence>
<dbReference type="AlphaFoldDB" id="A0A0M2HQB8"/>
<feature type="domain" description="Dyp-type peroxidase N-terminal" evidence="14">
    <location>
        <begin position="78"/>
        <end position="238"/>
    </location>
</feature>
<accession>A0A0M2HQB8</accession>
<dbReference type="OrthoDB" id="9781066at2"/>
<dbReference type="GO" id="GO:0004325">
    <property type="term" value="F:ferrochelatase activity"/>
    <property type="evidence" value="ECO:0007669"/>
    <property type="project" value="UniProtKB-EC"/>
</dbReference>
<keyword evidence="17" id="KW-1185">Reference proteome</keyword>
<comment type="caution">
    <text evidence="16">The sequence shown here is derived from an EMBL/GenBank/DDBJ whole genome shotgun (WGS) entry which is preliminary data.</text>
</comment>
<evidence type="ECO:0000256" key="4">
    <source>
        <dbReference type="ARBA" id="ARBA00022723"/>
    </source>
</evidence>
<gene>
    <name evidence="16" type="primary">efeN</name>
    <name evidence="16" type="ORF">RS84_03311</name>
</gene>
<dbReference type="Pfam" id="PF04261">
    <property type="entry name" value="Dyp_perox_N"/>
    <property type="match status" value="1"/>
</dbReference>
<dbReference type="SUPFAM" id="SSF54909">
    <property type="entry name" value="Dimeric alpha+beta barrel"/>
    <property type="match status" value="1"/>
</dbReference>
<dbReference type="EC" id="1.11.1.-" evidence="13"/>
<comment type="catalytic activity">
    <reaction evidence="12">
        <text>heme b + 2 H(+) = protoporphyrin IX + Fe(2+)</text>
        <dbReference type="Rhea" id="RHEA:22584"/>
        <dbReference type="ChEBI" id="CHEBI:15378"/>
        <dbReference type="ChEBI" id="CHEBI:29033"/>
        <dbReference type="ChEBI" id="CHEBI:57306"/>
        <dbReference type="ChEBI" id="CHEBI:60344"/>
        <dbReference type="EC" id="4.98.1.1"/>
    </reaction>
    <physiologicalReaction direction="left-to-right" evidence="12">
        <dbReference type="Rhea" id="RHEA:22585"/>
    </physiologicalReaction>
</comment>
<dbReference type="InterPro" id="IPR006311">
    <property type="entry name" value="TAT_signal"/>
</dbReference>
<dbReference type="GO" id="GO:0020037">
    <property type="term" value="F:heme binding"/>
    <property type="evidence" value="ECO:0007669"/>
    <property type="project" value="InterPro"/>
</dbReference>
<comment type="similarity">
    <text evidence="9 13">Belongs to the DyP-type peroxidase family.</text>
</comment>
<comment type="cofactor">
    <cofactor evidence="13">
        <name>heme b</name>
        <dbReference type="ChEBI" id="CHEBI:60344"/>
    </cofactor>
    <text evidence="13">Binds 1 heme b (iron(II)-protoporphyrin IX) group non-covalently per subunit.</text>
</comment>
<dbReference type="RefSeq" id="WP_045258812.1">
    <property type="nucleotide sequence ID" value="NZ_JYJB01000010.1"/>
</dbReference>
<keyword evidence="7 13" id="KW-0408">Iron</keyword>
<dbReference type="EMBL" id="JYJB01000010">
    <property type="protein sequence ID" value="KJL46671.1"/>
    <property type="molecule type" value="Genomic_DNA"/>
</dbReference>
<evidence type="ECO:0000256" key="9">
    <source>
        <dbReference type="ARBA" id="ARBA00025737"/>
    </source>
</evidence>
<evidence type="ECO:0000313" key="17">
    <source>
        <dbReference type="Proteomes" id="UP000033900"/>
    </source>
</evidence>
<evidence type="ECO:0000256" key="1">
    <source>
        <dbReference type="ARBA" id="ARBA00004196"/>
    </source>
</evidence>
<dbReference type="InterPro" id="IPR048328">
    <property type="entry name" value="Dyp_perox_C"/>
</dbReference>
<dbReference type="GO" id="GO:0033212">
    <property type="term" value="P:iron import into cell"/>
    <property type="evidence" value="ECO:0007669"/>
    <property type="project" value="InterPro"/>
</dbReference>
<evidence type="ECO:0000259" key="14">
    <source>
        <dbReference type="Pfam" id="PF04261"/>
    </source>
</evidence>
<feature type="domain" description="Dyp-type peroxidase C-terminal" evidence="15">
    <location>
        <begin position="250"/>
        <end position="425"/>
    </location>
</feature>
<evidence type="ECO:0000313" key="16">
    <source>
        <dbReference type="EMBL" id="KJL46671.1"/>
    </source>
</evidence>
<keyword evidence="3 13" id="KW-0349">Heme</keyword>
<evidence type="ECO:0000259" key="15">
    <source>
        <dbReference type="Pfam" id="PF20628"/>
    </source>
</evidence>
<evidence type="ECO:0000256" key="13">
    <source>
        <dbReference type="RuleBase" id="RU365017"/>
    </source>
</evidence>
<dbReference type="PANTHER" id="PTHR30521">
    <property type="entry name" value="DEFERROCHELATASE/PEROXIDASE"/>
    <property type="match status" value="1"/>
</dbReference>
<dbReference type="InterPro" id="IPR006313">
    <property type="entry name" value="EfeB/EfeN"/>
</dbReference>
<sequence length="437" mass="45874">MSESTTDAAATASDDDAVAAASASPGLSRRGLLGLALGGGVAGLAVGAGAGLAGGVALGRARAADEAQTAYDFFGSHQAGITTPVQEHLHFASFDMMPRTDRDDLISLLQDWSYAASRITQGLEVSATGAVGGDAEEPPDDTGEAQGLPAAGLTITIGFGPSLFENEDGDRYGIADRRPASLQRLPAFVGDDLDPAHSHGDLCIQACADDPQVAVHAIRNLSRIAFGRARLRWSQLGFGKTSRTTSGQATPRNLFGFKDGTANILADDAKALEQNVWVAASDDPGWMAGGSYLVARKIAMLIETWDRVRLSEQDTIIGREKGSGAPLSGGGEFTAPKFSGSAIDANSHVRLAHPDQNDGIRILRRGFNYVDGNNELGRLAAGLFFLSYQRDPQQFITLQKRLSTDLMSEYIRHIGSGIWAIPPGAKSGSYVGAGLFA</sequence>
<keyword evidence="2 13" id="KW-0575">Peroxidase</keyword>
<dbReference type="InterPro" id="IPR048327">
    <property type="entry name" value="Dyp_perox_N"/>
</dbReference>
<keyword evidence="8" id="KW-0456">Lyase</keyword>
<dbReference type="Pfam" id="PF20628">
    <property type="entry name" value="Dyp_perox_C"/>
    <property type="match status" value="1"/>
</dbReference>
<evidence type="ECO:0000256" key="7">
    <source>
        <dbReference type="ARBA" id="ARBA00023004"/>
    </source>
</evidence>
<dbReference type="PROSITE" id="PS51318">
    <property type="entry name" value="TAT"/>
    <property type="match status" value="1"/>
</dbReference>
<dbReference type="NCBIfam" id="TIGR01412">
    <property type="entry name" value="tat_substr_1"/>
    <property type="match status" value="1"/>
</dbReference>
<dbReference type="InterPro" id="IPR011008">
    <property type="entry name" value="Dimeric_a/b-barrel"/>
</dbReference>
<dbReference type="InterPro" id="IPR006314">
    <property type="entry name" value="Dyp_peroxidase"/>
</dbReference>
<dbReference type="STRING" id="273678.RS84_03311"/>
<keyword evidence="6 13" id="KW-0560">Oxidoreductase</keyword>
<organism evidence="16 17">
    <name type="scientific">Microbacterium hydrocarbonoxydans</name>
    <dbReference type="NCBI Taxonomy" id="273678"/>
    <lineage>
        <taxon>Bacteria</taxon>
        <taxon>Bacillati</taxon>
        <taxon>Actinomycetota</taxon>
        <taxon>Actinomycetes</taxon>
        <taxon>Micrococcales</taxon>
        <taxon>Microbacteriaceae</taxon>
        <taxon>Microbacterium</taxon>
    </lineage>
</organism>
<dbReference type="Proteomes" id="UP000033900">
    <property type="component" value="Unassembled WGS sequence"/>
</dbReference>
<evidence type="ECO:0000256" key="2">
    <source>
        <dbReference type="ARBA" id="ARBA00022559"/>
    </source>
</evidence>
<dbReference type="PATRIC" id="fig|273678.4.peg.3305"/>
<evidence type="ECO:0000256" key="3">
    <source>
        <dbReference type="ARBA" id="ARBA00022617"/>
    </source>
</evidence>
<keyword evidence="5" id="KW-0732">Signal</keyword>
<dbReference type="GO" id="GO:0030313">
    <property type="term" value="C:cell envelope"/>
    <property type="evidence" value="ECO:0007669"/>
    <property type="project" value="UniProtKB-SubCell"/>
</dbReference>
<dbReference type="GO" id="GO:0005829">
    <property type="term" value="C:cytosol"/>
    <property type="evidence" value="ECO:0007669"/>
    <property type="project" value="TreeGrafter"/>
</dbReference>
<evidence type="ECO:0000256" key="6">
    <source>
        <dbReference type="ARBA" id="ARBA00023002"/>
    </source>
</evidence>
<evidence type="ECO:0000256" key="12">
    <source>
        <dbReference type="ARBA" id="ARBA00048856"/>
    </source>
</evidence>
<evidence type="ECO:0000256" key="5">
    <source>
        <dbReference type="ARBA" id="ARBA00022729"/>
    </source>
</evidence>
<dbReference type="NCBIfam" id="TIGR01413">
    <property type="entry name" value="Dyp_perox_fam"/>
    <property type="match status" value="1"/>
</dbReference>
<name>A0A0M2HQB8_9MICO</name>
<dbReference type="PROSITE" id="PS51404">
    <property type="entry name" value="DYP_PEROXIDASE"/>
    <property type="match status" value="1"/>
</dbReference>
<protein>
    <recommendedName>
        <fullName evidence="10 13">Deferrochelatase</fullName>
        <ecNumber evidence="13">1.11.1.-</ecNumber>
    </recommendedName>
    <alternativeName>
        <fullName evidence="11 13">Peroxidase EfeB</fullName>
    </alternativeName>
</protein>
<reference evidence="16 17" key="1">
    <citation type="submission" date="2015-02" db="EMBL/GenBank/DDBJ databases">
        <title>Draft genome sequences of ten Microbacterium spp. with emphasis on heavy metal contaminated environments.</title>
        <authorList>
            <person name="Corretto E."/>
        </authorList>
    </citation>
    <scope>NUCLEOTIDE SEQUENCE [LARGE SCALE GENOMIC DNA]</scope>
    <source>
        <strain evidence="16 17">SA35</strain>
    </source>
</reference>
<comment type="subcellular location">
    <subcellularLocation>
        <location evidence="1">Cell envelope</location>
    </subcellularLocation>
</comment>
<keyword evidence="4 13" id="KW-0479">Metal-binding</keyword>
<dbReference type="PANTHER" id="PTHR30521:SF4">
    <property type="entry name" value="DEFERROCHELATASE"/>
    <property type="match status" value="1"/>
</dbReference>
<dbReference type="GO" id="GO:0046872">
    <property type="term" value="F:metal ion binding"/>
    <property type="evidence" value="ECO:0007669"/>
    <property type="project" value="UniProtKB-KW"/>
</dbReference>
<proteinExistence type="inferred from homology"/>
<dbReference type="GO" id="GO:0004601">
    <property type="term" value="F:peroxidase activity"/>
    <property type="evidence" value="ECO:0007669"/>
    <property type="project" value="UniProtKB-KW"/>
</dbReference>
<evidence type="ECO:0000256" key="11">
    <source>
        <dbReference type="ARBA" id="ARBA00033775"/>
    </source>
</evidence>